<evidence type="ECO:0000313" key="2">
    <source>
        <dbReference type="Proteomes" id="UP000006324"/>
    </source>
</evidence>
<dbReference type="AlphaFoldDB" id="A0A0F6HBK8"/>
<dbReference type="Proteomes" id="UP000006324">
    <property type="component" value="Unassembled WGS sequence"/>
</dbReference>
<dbReference type="GeneID" id="61143218"/>
<reference evidence="1 2" key="1">
    <citation type="submission" date="2012-09" db="EMBL/GenBank/DDBJ databases">
        <authorList>
            <person name="Harkins D.M."/>
            <person name="Durkin A.S."/>
            <person name="Brinkac L.M."/>
            <person name="Selengut J.D."/>
            <person name="Sanka R."/>
            <person name="DePew J."/>
            <person name="Purushe J."/>
            <person name="Chanthongthip A."/>
            <person name="Lattana O."/>
            <person name="Phetsouvanh R."/>
            <person name="Newton P.N."/>
            <person name="Vinetz J.M."/>
            <person name="Sutton G.G."/>
            <person name="Nelson W.C."/>
            <person name="Fouts D.E."/>
        </authorList>
    </citation>
    <scope>NUCLEOTIDE SEQUENCE [LARGE SCALE GENOMIC DNA]</scope>
    <source>
        <strain evidence="1 2">UI 12621</strain>
    </source>
</reference>
<protein>
    <submittedName>
        <fullName evidence="1">Uncharacterized protein</fullName>
    </submittedName>
</protein>
<gene>
    <name evidence="1" type="ORF">LEP1GSC104_4712</name>
</gene>
<dbReference type="RefSeq" id="WP_000583727.1">
    <property type="nucleotide sequence ID" value="NZ_AHNQ02000022.1"/>
</dbReference>
<proteinExistence type="predicted"/>
<name>A0A0F6HBK8_LEPIR</name>
<sequence>MIIIADSSAIAQLNLLSQLFEGIVVPASVMKKSKKQIKNLILFYKFEAKPISKIVPTKKLLTRTNSP</sequence>
<accession>A0A0F6HBK8</accession>
<dbReference type="EMBL" id="AHNQ02000022">
    <property type="protein sequence ID" value="EKO25674.1"/>
    <property type="molecule type" value="Genomic_DNA"/>
</dbReference>
<comment type="caution">
    <text evidence="1">The sequence shown here is derived from an EMBL/GenBank/DDBJ whole genome shotgun (WGS) entry which is preliminary data.</text>
</comment>
<evidence type="ECO:0000313" key="1">
    <source>
        <dbReference type="EMBL" id="EKO25674.1"/>
    </source>
</evidence>
<organism evidence="1 2">
    <name type="scientific">Leptospira interrogans str. UI 12621</name>
    <dbReference type="NCBI Taxonomy" id="1049937"/>
    <lineage>
        <taxon>Bacteria</taxon>
        <taxon>Pseudomonadati</taxon>
        <taxon>Spirochaetota</taxon>
        <taxon>Spirochaetia</taxon>
        <taxon>Leptospirales</taxon>
        <taxon>Leptospiraceae</taxon>
        <taxon>Leptospira</taxon>
    </lineage>
</organism>